<protein>
    <recommendedName>
        <fullName evidence="4">Zinc ribbon domain-containing protein</fullName>
    </recommendedName>
</protein>
<reference evidence="2 3" key="1">
    <citation type="submission" date="2019-02" db="EMBL/GenBank/DDBJ databases">
        <title>Shewanella sp. D4-2 isolated from Dokdo Island.</title>
        <authorList>
            <person name="Baek K."/>
        </authorList>
    </citation>
    <scope>NUCLEOTIDE SEQUENCE [LARGE SCALE GENOMIC DNA]</scope>
    <source>
        <strain evidence="2 3">D4-2</strain>
    </source>
</reference>
<proteinExistence type="predicted"/>
<dbReference type="Proteomes" id="UP000291106">
    <property type="component" value="Chromosome"/>
</dbReference>
<evidence type="ECO:0000313" key="3">
    <source>
        <dbReference type="Proteomes" id="UP000291106"/>
    </source>
</evidence>
<dbReference type="OrthoDB" id="7597097at2"/>
<dbReference type="RefSeq" id="WP_130602585.1">
    <property type="nucleotide sequence ID" value="NZ_CP036200.1"/>
</dbReference>
<keyword evidence="1" id="KW-1133">Transmembrane helix</keyword>
<evidence type="ECO:0000313" key="2">
    <source>
        <dbReference type="EMBL" id="QBF84456.1"/>
    </source>
</evidence>
<keyword evidence="3" id="KW-1185">Reference proteome</keyword>
<dbReference type="KEGG" id="smai:EXU30_18645"/>
<evidence type="ECO:0000256" key="1">
    <source>
        <dbReference type="SAM" id="Phobius"/>
    </source>
</evidence>
<feature type="transmembrane region" description="Helical" evidence="1">
    <location>
        <begin position="29"/>
        <end position="48"/>
    </location>
</feature>
<gene>
    <name evidence="2" type="ORF">EXU30_18645</name>
</gene>
<name>A0A411PLM8_9GAMM</name>
<organism evidence="2 3">
    <name type="scientific">Shewanella maritima</name>
    <dbReference type="NCBI Taxonomy" id="2520507"/>
    <lineage>
        <taxon>Bacteria</taxon>
        <taxon>Pseudomonadati</taxon>
        <taxon>Pseudomonadota</taxon>
        <taxon>Gammaproteobacteria</taxon>
        <taxon>Alteromonadales</taxon>
        <taxon>Shewanellaceae</taxon>
        <taxon>Shewanella</taxon>
    </lineage>
</organism>
<dbReference type="EMBL" id="CP036200">
    <property type="protein sequence ID" value="QBF84456.1"/>
    <property type="molecule type" value="Genomic_DNA"/>
</dbReference>
<keyword evidence="1" id="KW-0812">Transmembrane</keyword>
<keyword evidence="1" id="KW-0472">Membrane</keyword>
<dbReference type="AlphaFoldDB" id="A0A411PLM8"/>
<evidence type="ECO:0008006" key="4">
    <source>
        <dbReference type="Google" id="ProtNLM"/>
    </source>
</evidence>
<sequence length="136" mass="15184">MATIIFSWIMFSILVMVVAHRYNRSSIGWFLLSLIISPLFSIIFILVLGKATSTQEIIAAKQHAKQHRDCPECGEEVKAVAKICKHCRAELQPITHQKQESPKITKAAKSTTCIKCGIRETPRLENGEAICSKCTV</sequence>
<accession>A0A411PLM8</accession>